<comment type="caution">
    <text evidence="3">The sequence shown here is derived from an EMBL/GenBank/DDBJ whole genome shotgun (WGS) entry which is preliminary data.</text>
</comment>
<dbReference type="PANTHER" id="PTHR32305:SF15">
    <property type="entry name" value="PROTEIN RHSA-RELATED"/>
    <property type="match status" value="1"/>
</dbReference>
<evidence type="ECO:0000256" key="1">
    <source>
        <dbReference type="SAM" id="MobiDB-lite"/>
    </source>
</evidence>
<sequence length="500" mass="53552">MRQVVTKTFTSGDLASNEQVTYDYDATGIRISSLHEVDSNLDDVYESSTRTEYLIDPANFTGYQQVTRETTYDANGNVVKVIAYGFGHDEITQTTTTYDENGAVTSEETLVFGHDGHGSVRVLYDMAGALQQLFTFTAHGQMLAIHNALAAFVSSAESAALTTLLYSGEQFDSRIGQQYLRARYYDPNSGRFNRLDPFAGNSQDPQSFHKYLYTHGNPVAGVDPTGMFTSGQIGVAMAINASISGGLTAAYGAAKRWSLERILIASSISAATAALMTLGFFAIGAGLAFATTEAIAITATGLIFAPTVLGFAIANFKTAMAKDDPVDKVFATIDLSLAVFGSIRLGIDTRNIAFRQRAHAGALAERLAAIEEGYNKSAAGVMNQGSASAPGRSTRDGGRQQPVDPEIQNFLDGLDAISRSKYHGSCVEPRSGSSLRIGGMSLKNAWSAVVDIANGRPYPACKSCRALLKNFGINDGFEPDLAPLYLLIDSMFYDTADGDR</sequence>
<accession>A4A0B4</accession>
<evidence type="ECO:0000256" key="2">
    <source>
        <dbReference type="SAM" id="Phobius"/>
    </source>
</evidence>
<proteinExistence type="predicted"/>
<dbReference type="PANTHER" id="PTHR32305">
    <property type="match status" value="1"/>
</dbReference>
<dbReference type="AlphaFoldDB" id="A4A0B4"/>
<dbReference type="EMBL" id="AANZ01000028">
    <property type="protein sequence ID" value="EAQ77734.1"/>
    <property type="molecule type" value="Genomic_DNA"/>
</dbReference>
<dbReference type="STRING" id="314230.DSM3645_25232"/>
<keyword evidence="2" id="KW-1133">Transmembrane helix</keyword>
<gene>
    <name evidence="3" type="ORF">DSM3645_25232</name>
</gene>
<feature type="region of interest" description="Disordered" evidence="1">
    <location>
        <begin position="381"/>
        <end position="403"/>
    </location>
</feature>
<dbReference type="InterPro" id="IPR050708">
    <property type="entry name" value="T6SS_VgrG/RHS"/>
</dbReference>
<keyword evidence="2" id="KW-0472">Membrane</keyword>
<organism evidence="3 4">
    <name type="scientific">Blastopirellula marina DSM 3645</name>
    <dbReference type="NCBI Taxonomy" id="314230"/>
    <lineage>
        <taxon>Bacteria</taxon>
        <taxon>Pseudomonadati</taxon>
        <taxon>Planctomycetota</taxon>
        <taxon>Planctomycetia</taxon>
        <taxon>Pirellulales</taxon>
        <taxon>Pirellulaceae</taxon>
        <taxon>Blastopirellula</taxon>
    </lineage>
</organism>
<dbReference type="RefSeq" id="WP_002652942.1">
    <property type="nucleotide sequence ID" value="NZ_CH672376.1"/>
</dbReference>
<dbReference type="Proteomes" id="UP000004358">
    <property type="component" value="Unassembled WGS sequence"/>
</dbReference>
<evidence type="ECO:0000313" key="4">
    <source>
        <dbReference type="Proteomes" id="UP000004358"/>
    </source>
</evidence>
<protein>
    <submittedName>
        <fullName evidence="3">Uncharacterized protein</fullName>
    </submittedName>
</protein>
<dbReference type="HOGENOM" id="CLU_544770_0_0_0"/>
<feature type="transmembrane region" description="Helical" evidence="2">
    <location>
        <begin position="295"/>
        <end position="316"/>
    </location>
</feature>
<name>A4A0B4_9BACT</name>
<dbReference type="InterPro" id="IPR022385">
    <property type="entry name" value="Rhs_assc_core"/>
</dbReference>
<dbReference type="Gene3D" id="2.180.10.10">
    <property type="entry name" value="RHS repeat-associated core"/>
    <property type="match status" value="1"/>
</dbReference>
<dbReference type="OrthoDB" id="281513at2"/>
<evidence type="ECO:0000313" key="3">
    <source>
        <dbReference type="EMBL" id="EAQ77734.1"/>
    </source>
</evidence>
<feature type="transmembrane region" description="Helical" evidence="2">
    <location>
        <begin position="262"/>
        <end position="289"/>
    </location>
</feature>
<reference evidence="3 4" key="1">
    <citation type="submission" date="2006-02" db="EMBL/GenBank/DDBJ databases">
        <authorList>
            <person name="Amann R."/>
            <person name="Ferriera S."/>
            <person name="Johnson J."/>
            <person name="Kravitz S."/>
            <person name="Halpern A."/>
            <person name="Remington K."/>
            <person name="Beeson K."/>
            <person name="Tran B."/>
            <person name="Rogers Y.-H."/>
            <person name="Friedman R."/>
            <person name="Venter J.C."/>
        </authorList>
    </citation>
    <scope>NUCLEOTIDE SEQUENCE [LARGE SCALE GENOMIC DNA]</scope>
    <source>
        <strain evidence="3 4">DSM 3645</strain>
    </source>
</reference>
<keyword evidence="2" id="KW-0812">Transmembrane</keyword>
<dbReference type="NCBIfam" id="TIGR03696">
    <property type="entry name" value="Rhs_assc_core"/>
    <property type="match status" value="1"/>
</dbReference>
<dbReference type="eggNOG" id="COG3209">
    <property type="taxonomic scope" value="Bacteria"/>
</dbReference>